<dbReference type="InterPro" id="IPR002775">
    <property type="entry name" value="DNA/RNA-bd_Alba-like"/>
</dbReference>
<dbReference type="GO" id="GO:0005634">
    <property type="term" value="C:nucleus"/>
    <property type="evidence" value="ECO:0007669"/>
    <property type="project" value="TreeGrafter"/>
</dbReference>
<comment type="caution">
    <text evidence="3">The sequence shown here is derived from an EMBL/GenBank/DDBJ whole genome shotgun (WGS) entry which is preliminary data.</text>
</comment>
<dbReference type="InterPro" id="IPR014560">
    <property type="entry name" value="UCP030333_Alba"/>
</dbReference>
<dbReference type="AlphaFoldDB" id="A0AA88DBV6"/>
<protein>
    <recommendedName>
        <fullName evidence="2">DNA/RNA-binding protein Alba-like domain-containing protein</fullName>
    </recommendedName>
</protein>
<proteinExistence type="predicted"/>
<dbReference type="Gene3D" id="3.30.110.20">
    <property type="entry name" value="Alba-like domain"/>
    <property type="match status" value="1"/>
</dbReference>
<accession>A0AA88DBV6</accession>
<organism evidence="3 4">
    <name type="scientific">Ficus carica</name>
    <name type="common">Common fig</name>
    <dbReference type="NCBI Taxonomy" id="3494"/>
    <lineage>
        <taxon>Eukaryota</taxon>
        <taxon>Viridiplantae</taxon>
        <taxon>Streptophyta</taxon>
        <taxon>Embryophyta</taxon>
        <taxon>Tracheophyta</taxon>
        <taxon>Spermatophyta</taxon>
        <taxon>Magnoliopsida</taxon>
        <taxon>eudicotyledons</taxon>
        <taxon>Gunneridae</taxon>
        <taxon>Pentapetalae</taxon>
        <taxon>rosids</taxon>
        <taxon>fabids</taxon>
        <taxon>Rosales</taxon>
        <taxon>Moraceae</taxon>
        <taxon>Ficeae</taxon>
        <taxon>Ficus</taxon>
    </lineage>
</organism>
<name>A0AA88DBV6_FICCA</name>
<dbReference type="GO" id="GO:0003723">
    <property type="term" value="F:RNA binding"/>
    <property type="evidence" value="ECO:0007669"/>
    <property type="project" value="TreeGrafter"/>
</dbReference>
<dbReference type="InterPro" id="IPR036882">
    <property type="entry name" value="Alba-like_dom_sf"/>
</dbReference>
<feature type="domain" description="DNA/RNA-binding protein Alba-like" evidence="2">
    <location>
        <begin position="103"/>
        <end position="154"/>
    </location>
</feature>
<sequence length="202" mass="21355">MEVVSNVPVYEGSEVKEFLTSTELESGSNNGGQSKTASDEFESGGSNGGESKSASDDSDGGGSNGDESKTSSDDSGGGGSNGGENKTSLEDSDLELCKGKIRIQVSKNKRPLFFYINLAKKYLRQYYDVELTALGLAIPTVIIISEFLKRHGLAVEKSIGTSTVVGGKDESKGRLPVKAQIHIQLGLAEKQEERLVVAVSSN</sequence>
<evidence type="ECO:0000313" key="4">
    <source>
        <dbReference type="Proteomes" id="UP001187192"/>
    </source>
</evidence>
<evidence type="ECO:0000256" key="1">
    <source>
        <dbReference type="SAM" id="MobiDB-lite"/>
    </source>
</evidence>
<feature type="region of interest" description="Disordered" evidence="1">
    <location>
        <begin position="1"/>
        <end position="89"/>
    </location>
</feature>
<dbReference type="PANTHER" id="PTHR31947">
    <property type="entry name" value="DNA/RNA-BINDING PROTEIN ALBA 3"/>
    <property type="match status" value="1"/>
</dbReference>
<gene>
    <name evidence="3" type="ORF">TIFTF001_022645</name>
</gene>
<keyword evidence="4" id="KW-1185">Reference proteome</keyword>
<reference evidence="3" key="1">
    <citation type="submission" date="2023-07" db="EMBL/GenBank/DDBJ databases">
        <title>draft genome sequence of fig (Ficus carica).</title>
        <authorList>
            <person name="Takahashi T."/>
            <person name="Nishimura K."/>
        </authorList>
    </citation>
    <scope>NUCLEOTIDE SEQUENCE</scope>
</reference>
<feature type="compositionally biased region" description="Polar residues" evidence="1">
    <location>
        <begin position="19"/>
        <end position="36"/>
    </location>
</feature>
<dbReference type="PANTHER" id="PTHR31947:SF19">
    <property type="entry name" value="ALBA DNA_RNA-BINDING PROTEIN"/>
    <property type="match status" value="1"/>
</dbReference>
<dbReference type="EMBL" id="BTGU01000046">
    <property type="protein sequence ID" value="GMN53498.1"/>
    <property type="molecule type" value="Genomic_DNA"/>
</dbReference>
<dbReference type="Proteomes" id="UP001187192">
    <property type="component" value="Unassembled WGS sequence"/>
</dbReference>
<evidence type="ECO:0000313" key="3">
    <source>
        <dbReference type="EMBL" id="GMN53498.1"/>
    </source>
</evidence>
<evidence type="ECO:0000259" key="2">
    <source>
        <dbReference type="Pfam" id="PF01918"/>
    </source>
</evidence>
<dbReference type="Pfam" id="PF01918">
    <property type="entry name" value="Alba"/>
    <property type="match status" value="1"/>
</dbReference>
<dbReference type="SUPFAM" id="SSF82704">
    <property type="entry name" value="AlbA-like"/>
    <property type="match status" value="1"/>
</dbReference>